<dbReference type="InterPro" id="IPR002068">
    <property type="entry name" value="A-crystallin/Hsp20_dom"/>
</dbReference>
<accession>A0A4C1UQK4</accession>
<feature type="region of interest" description="Disordered" evidence="6">
    <location>
        <begin position="140"/>
        <end position="177"/>
    </location>
</feature>
<evidence type="ECO:0000256" key="5">
    <source>
        <dbReference type="RuleBase" id="RU003616"/>
    </source>
</evidence>
<dbReference type="SUPFAM" id="SSF49764">
    <property type="entry name" value="HSP20-like chaperones"/>
    <property type="match status" value="1"/>
</dbReference>
<organism evidence="8 9">
    <name type="scientific">Eumeta variegata</name>
    <name type="common">Bagworm moth</name>
    <name type="synonym">Eumeta japonica</name>
    <dbReference type="NCBI Taxonomy" id="151549"/>
    <lineage>
        <taxon>Eukaryota</taxon>
        <taxon>Metazoa</taxon>
        <taxon>Ecdysozoa</taxon>
        <taxon>Arthropoda</taxon>
        <taxon>Hexapoda</taxon>
        <taxon>Insecta</taxon>
        <taxon>Pterygota</taxon>
        <taxon>Neoptera</taxon>
        <taxon>Endopterygota</taxon>
        <taxon>Lepidoptera</taxon>
        <taxon>Glossata</taxon>
        <taxon>Ditrysia</taxon>
        <taxon>Tineoidea</taxon>
        <taxon>Psychidae</taxon>
        <taxon>Oiketicinae</taxon>
        <taxon>Eumeta</taxon>
    </lineage>
</organism>
<evidence type="ECO:0000256" key="1">
    <source>
        <dbReference type="ARBA" id="ARBA00023016"/>
    </source>
</evidence>
<dbReference type="STRING" id="151549.A0A4C1UQK4"/>
<dbReference type="GO" id="GO:0009408">
    <property type="term" value="P:response to heat"/>
    <property type="evidence" value="ECO:0007669"/>
    <property type="project" value="UniProtKB-ARBA"/>
</dbReference>
<dbReference type="PROSITE" id="PS01031">
    <property type="entry name" value="SHSP"/>
    <property type="match status" value="1"/>
</dbReference>
<dbReference type="PIRSF" id="PIRSF036514">
    <property type="entry name" value="Sm_HSP_B1"/>
    <property type="match status" value="1"/>
</dbReference>
<comment type="similarity">
    <text evidence="2 4 5">Belongs to the small heat shock protein (HSP20) family.</text>
</comment>
<proteinExistence type="inferred from homology"/>
<keyword evidence="3" id="KW-0862">Zinc</keyword>
<evidence type="ECO:0000313" key="9">
    <source>
        <dbReference type="Proteomes" id="UP000299102"/>
    </source>
</evidence>
<evidence type="ECO:0000256" key="3">
    <source>
        <dbReference type="PIRSR" id="PIRSR036514-1"/>
    </source>
</evidence>
<keyword evidence="1" id="KW-0346">Stress response</keyword>
<comment type="caution">
    <text evidence="8">The sequence shown here is derived from an EMBL/GenBank/DDBJ whole genome shotgun (WGS) entry which is preliminary data.</text>
</comment>
<dbReference type="OrthoDB" id="1431247at2759"/>
<sequence length="177" mass="19926">MCEETCGNQRKLSSQDFGMSLTADDLLSPFMFPSPSWLSGHYLRPWQYLQSNDLGSTIQTDKDKFQINLDVQHFSPEEVTVKVADGYVTVEGKHDEKKDEHGFVSRQFVRKYVLPEGTIPESVTSELSADGILTIVAPRKDVPKSEERVVPITQTGPVRKTKENVESQQSCDADSRM</sequence>
<dbReference type="PANTHER" id="PTHR45640:SF13">
    <property type="entry name" value="HEAT SHOCK PROTEIN 22-RELATED"/>
    <property type="match status" value="1"/>
</dbReference>
<name>A0A4C1UQK4_EUMVA</name>
<feature type="binding site" evidence="3">
    <location>
        <position position="96"/>
    </location>
    <ligand>
        <name>Zn(2+)</name>
        <dbReference type="ChEBI" id="CHEBI:29105"/>
        <label>1</label>
    </ligand>
</feature>
<evidence type="ECO:0000256" key="6">
    <source>
        <dbReference type="SAM" id="MobiDB-lite"/>
    </source>
</evidence>
<dbReference type="AlphaFoldDB" id="A0A4C1UQK4"/>
<feature type="domain" description="SHSP" evidence="7">
    <location>
        <begin position="47"/>
        <end position="155"/>
    </location>
</feature>
<dbReference type="GO" id="GO:0046872">
    <property type="term" value="F:metal ion binding"/>
    <property type="evidence" value="ECO:0007669"/>
    <property type="project" value="UniProtKB-KW"/>
</dbReference>
<feature type="compositionally biased region" description="Basic and acidic residues" evidence="6">
    <location>
        <begin position="140"/>
        <end position="149"/>
    </location>
</feature>
<evidence type="ECO:0000256" key="2">
    <source>
        <dbReference type="PIRNR" id="PIRNR036514"/>
    </source>
</evidence>
<dbReference type="PANTHER" id="PTHR45640">
    <property type="entry name" value="HEAT SHOCK PROTEIN HSP-12.2-RELATED"/>
    <property type="match status" value="1"/>
</dbReference>
<dbReference type="Gene3D" id="2.60.40.790">
    <property type="match status" value="1"/>
</dbReference>
<gene>
    <name evidence="8" type="primary">l(2)efl</name>
    <name evidence="8" type="ORF">EVAR_85808_1</name>
</gene>
<dbReference type="GO" id="GO:0005737">
    <property type="term" value="C:cytoplasm"/>
    <property type="evidence" value="ECO:0007669"/>
    <property type="project" value="TreeGrafter"/>
</dbReference>
<keyword evidence="9" id="KW-1185">Reference proteome</keyword>
<protein>
    <submittedName>
        <fullName evidence="8">Protein lethal(2)essential for life</fullName>
    </submittedName>
</protein>
<dbReference type="InterPro" id="IPR055269">
    <property type="entry name" value="Alpha-crystallin/HSP_16"/>
</dbReference>
<feature type="binding site" evidence="3">
    <location>
        <position position="101"/>
    </location>
    <ligand>
        <name>Zn(2+)</name>
        <dbReference type="ChEBI" id="CHEBI:29105"/>
        <label>1</label>
    </ligand>
</feature>
<dbReference type="GO" id="GO:0042026">
    <property type="term" value="P:protein refolding"/>
    <property type="evidence" value="ECO:0007669"/>
    <property type="project" value="TreeGrafter"/>
</dbReference>
<evidence type="ECO:0000313" key="8">
    <source>
        <dbReference type="EMBL" id="GBP28609.1"/>
    </source>
</evidence>
<dbReference type="CDD" id="cd06526">
    <property type="entry name" value="metazoan_ACD"/>
    <property type="match status" value="1"/>
</dbReference>
<feature type="compositionally biased region" description="Polar residues" evidence="6">
    <location>
        <begin position="166"/>
        <end position="177"/>
    </location>
</feature>
<dbReference type="Proteomes" id="UP000299102">
    <property type="component" value="Unassembled WGS sequence"/>
</dbReference>
<dbReference type="EMBL" id="BGZK01000209">
    <property type="protein sequence ID" value="GBP28609.1"/>
    <property type="molecule type" value="Genomic_DNA"/>
</dbReference>
<dbReference type="InterPro" id="IPR001436">
    <property type="entry name" value="Alpha-crystallin/sHSP_animal"/>
</dbReference>
<dbReference type="PRINTS" id="PR00299">
    <property type="entry name" value="ACRYSTALLIN"/>
</dbReference>
<dbReference type="Pfam" id="PF00011">
    <property type="entry name" value="HSP20"/>
    <property type="match status" value="1"/>
</dbReference>
<dbReference type="GO" id="GO:0005634">
    <property type="term" value="C:nucleus"/>
    <property type="evidence" value="ECO:0007669"/>
    <property type="project" value="TreeGrafter"/>
</dbReference>
<reference evidence="8 9" key="1">
    <citation type="journal article" date="2019" name="Commun. Biol.">
        <title>The bagworm genome reveals a unique fibroin gene that provides high tensile strength.</title>
        <authorList>
            <person name="Kono N."/>
            <person name="Nakamura H."/>
            <person name="Ohtoshi R."/>
            <person name="Tomita M."/>
            <person name="Numata K."/>
            <person name="Arakawa K."/>
        </authorList>
    </citation>
    <scope>NUCLEOTIDE SEQUENCE [LARGE SCALE GENOMIC DNA]</scope>
</reference>
<dbReference type="GO" id="GO:0051082">
    <property type="term" value="F:unfolded protein binding"/>
    <property type="evidence" value="ECO:0007669"/>
    <property type="project" value="TreeGrafter"/>
</dbReference>
<evidence type="ECO:0000256" key="4">
    <source>
        <dbReference type="PROSITE-ProRule" id="PRU00285"/>
    </source>
</evidence>
<feature type="binding site" evidence="3">
    <location>
        <position position="94"/>
    </location>
    <ligand>
        <name>Zn(2+)</name>
        <dbReference type="ChEBI" id="CHEBI:29105"/>
        <label>1</label>
    </ligand>
</feature>
<evidence type="ECO:0000259" key="7">
    <source>
        <dbReference type="PROSITE" id="PS01031"/>
    </source>
</evidence>
<dbReference type="InterPro" id="IPR008978">
    <property type="entry name" value="HSP20-like_chaperone"/>
</dbReference>
<keyword evidence="3" id="KW-0479">Metal-binding</keyword>